<sequence length="138" mass="15576">MIAALLLLLPVLYVGSYFAMVTPGRVKVQFGFVPNDSYRAGAEYCEFIFWPLEQIDRRLRPAAWEVDLDFRFTKTSRGPGRSARLVARVYSPVFAGHCRVKSELSSLVDFGPFLSRVALPEVLGMCWLLPVCLKSRNS</sequence>
<keyword evidence="2" id="KW-1185">Reference proteome</keyword>
<name>A0A517YNC0_9BACT</name>
<accession>A0A517YNC0</accession>
<dbReference type="AlphaFoldDB" id="A0A517YNC0"/>
<dbReference type="EMBL" id="CP036274">
    <property type="protein sequence ID" value="QDU31714.1"/>
    <property type="molecule type" value="Genomic_DNA"/>
</dbReference>
<protein>
    <submittedName>
        <fullName evidence="1">Uncharacterized protein</fullName>
    </submittedName>
</protein>
<evidence type="ECO:0000313" key="2">
    <source>
        <dbReference type="Proteomes" id="UP000315017"/>
    </source>
</evidence>
<dbReference type="KEGG" id="aagg:ETAA8_68740"/>
<reference evidence="1 2" key="1">
    <citation type="submission" date="2019-02" db="EMBL/GenBank/DDBJ databases">
        <title>Deep-cultivation of Planctomycetes and their phenomic and genomic characterization uncovers novel biology.</title>
        <authorList>
            <person name="Wiegand S."/>
            <person name="Jogler M."/>
            <person name="Boedeker C."/>
            <person name="Pinto D."/>
            <person name="Vollmers J."/>
            <person name="Rivas-Marin E."/>
            <person name="Kohn T."/>
            <person name="Peeters S.H."/>
            <person name="Heuer A."/>
            <person name="Rast P."/>
            <person name="Oberbeckmann S."/>
            <person name="Bunk B."/>
            <person name="Jeske O."/>
            <person name="Meyerdierks A."/>
            <person name="Storesund J.E."/>
            <person name="Kallscheuer N."/>
            <person name="Luecker S."/>
            <person name="Lage O.M."/>
            <person name="Pohl T."/>
            <person name="Merkel B.J."/>
            <person name="Hornburger P."/>
            <person name="Mueller R.-W."/>
            <person name="Bruemmer F."/>
            <person name="Labrenz M."/>
            <person name="Spormann A.M."/>
            <person name="Op den Camp H."/>
            <person name="Overmann J."/>
            <person name="Amann R."/>
            <person name="Jetten M.S.M."/>
            <person name="Mascher T."/>
            <person name="Medema M.H."/>
            <person name="Devos D.P."/>
            <person name="Kaster A.-K."/>
            <person name="Ovreas L."/>
            <person name="Rohde M."/>
            <person name="Galperin M.Y."/>
            <person name="Jogler C."/>
        </authorList>
    </citation>
    <scope>NUCLEOTIDE SEQUENCE [LARGE SCALE GENOMIC DNA]</scope>
    <source>
        <strain evidence="1 2">ETA_A8</strain>
    </source>
</reference>
<gene>
    <name evidence="1" type="ORF">ETAA8_68740</name>
</gene>
<evidence type="ECO:0000313" key="1">
    <source>
        <dbReference type="EMBL" id="QDU31714.1"/>
    </source>
</evidence>
<organism evidence="1 2">
    <name type="scientific">Anatilimnocola aggregata</name>
    <dbReference type="NCBI Taxonomy" id="2528021"/>
    <lineage>
        <taxon>Bacteria</taxon>
        <taxon>Pseudomonadati</taxon>
        <taxon>Planctomycetota</taxon>
        <taxon>Planctomycetia</taxon>
        <taxon>Pirellulales</taxon>
        <taxon>Pirellulaceae</taxon>
        <taxon>Anatilimnocola</taxon>
    </lineage>
</organism>
<proteinExistence type="predicted"/>
<dbReference type="Proteomes" id="UP000315017">
    <property type="component" value="Chromosome"/>
</dbReference>